<name>A0A0P1MYL0_9BACT</name>
<dbReference type="OrthoDB" id="9763484at2"/>
<dbReference type="GO" id="GO:0016791">
    <property type="term" value="F:phosphatase activity"/>
    <property type="evidence" value="ECO:0007669"/>
    <property type="project" value="TreeGrafter"/>
</dbReference>
<dbReference type="Gene3D" id="3.30.450.40">
    <property type="match status" value="1"/>
</dbReference>
<evidence type="ECO:0000313" key="7">
    <source>
        <dbReference type="Proteomes" id="UP000182200"/>
    </source>
</evidence>
<keyword evidence="2" id="KW-0472">Membrane</keyword>
<accession>A0A0P1M4R6</accession>
<dbReference type="SUPFAM" id="SSF55781">
    <property type="entry name" value="GAF domain-like"/>
    <property type="match status" value="1"/>
</dbReference>
<feature type="transmembrane region" description="Helical" evidence="2">
    <location>
        <begin position="12"/>
        <end position="30"/>
    </location>
</feature>
<feature type="transmembrane region" description="Helical" evidence="2">
    <location>
        <begin position="171"/>
        <end position="192"/>
    </location>
</feature>
<accession>A0A0S4MRS0</accession>
<evidence type="ECO:0000313" key="6">
    <source>
        <dbReference type="Proteomes" id="UP000182011"/>
    </source>
</evidence>
<dbReference type="Gene3D" id="3.60.40.10">
    <property type="entry name" value="PPM-type phosphatase domain"/>
    <property type="match status" value="1"/>
</dbReference>
<dbReference type="PANTHER" id="PTHR43156:SF2">
    <property type="entry name" value="STAGE II SPORULATION PROTEIN E"/>
    <property type="match status" value="1"/>
</dbReference>
<feature type="transmembrane region" description="Helical" evidence="2">
    <location>
        <begin position="75"/>
        <end position="96"/>
    </location>
</feature>
<dbReference type="EMBL" id="FAOP01000001">
    <property type="protein sequence ID" value="CUU01272.1"/>
    <property type="molecule type" value="Genomic_DNA"/>
</dbReference>
<feature type="transmembrane region" description="Helical" evidence="2">
    <location>
        <begin position="116"/>
        <end position="136"/>
    </location>
</feature>
<organism evidence="5 6">
    <name type="scientific">Candidatus Kryptonium thompsonii</name>
    <dbReference type="NCBI Taxonomy" id="1633631"/>
    <lineage>
        <taxon>Bacteria</taxon>
        <taxon>Pseudomonadati</taxon>
        <taxon>Candidatus Kryptoniota</taxon>
        <taxon>Candidatus Kryptonium</taxon>
    </lineage>
</organism>
<evidence type="ECO:0000256" key="2">
    <source>
        <dbReference type="SAM" id="Phobius"/>
    </source>
</evidence>
<feature type="transmembrane region" description="Helical" evidence="2">
    <location>
        <begin position="244"/>
        <end position="265"/>
    </location>
</feature>
<dbReference type="PROSITE" id="PS51746">
    <property type="entry name" value="PPM_2"/>
    <property type="match status" value="1"/>
</dbReference>
<keyword evidence="2" id="KW-0812">Transmembrane</keyword>
<proteinExistence type="predicted"/>
<dbReference type="RefSeq" id="WP_047134579.1">
    <property type="nucleotide sequence ID" value="NZ_CZVI01000019.1"/>
</dbReference>
<dbReference type="STRING" id="1633631.GCA_001442925_00231"/>
<accession>A0A0P1MYL0</accession>
<evidence type="ECO:0000259" key="3">
    <source>
        <dbReference type="PROSITE" id="PS51746"/>
    </source>
</evidence>
<evidence type="ECO:0000313" key="5">
    <source>
        <dbReference type="EMBL" id="CUU01272.1"/>
    </source>
</evidence>
<accession>A0A0P1LKE7</accession>
<sequence length="671" mass="76834">MKDKNSNTFSLGQILLALGFAFVLLVITLIKKTFPFPAFDVVSDVLSLTLLITLILIVQPFAQKFEKNPVDGIKFISIFLFALVGISFAFKNLIGIQKVGEFTTLATYVDVISANIYNLIYAFLLSIVFSIFLKILFHERGREAKVKFIITFSYFAIFELSRRIFELPNLLPQLLGGFQIILFMWISFRIPWVISLSKKDKYKVLLFSFLSILFSFLLQSPFVTGSAAEGMRYYSDLFFSFTHFYFQPFLIIYFFFVFGSVIFHLPTGEIYERRVTELSTLQNIGKLVARVFDVKEFSEMSVKIAMEMTNSKSAWVEMKLSNSTQIYGRYGIEESEMLKIMEQISHVKEKFEGVHFKEGYHIDNFEGKIILIAPLVAHDKTLGLLYLMRDDKNYNQDEINLALAFAGQIAIGVENSRLIQESIEKERLAREFELARQMQKKLLPKSLPISEKFEISALSVPAFEVGGDYYDFVIHEDGNISLIIADVSGKGVSAAFYMAEIKGVFQSLAKIYPKPVDFLAKMNDTIFEHIDKKFFITLVYAYFDLKKDVVYIARAGHLPPVLVKRGTLKFLKLSGAGVGLMPTHSFRKLIKTLKLKLEENDLLVFYSDGIIETLNEENEEFGYERFERAIISASDKCSDEIVNSIHNELTSYQGEMQQVDDITIVVVKWKK</sequence>
<dbReference type="Pfam" id="PF07228">
    <property type="entry name" value="SpoIIE"/>
    <property type="match status" value="1"/>
</dbReference>
<dbReference type="InterPro" id="IPR001932">
    <property type="entry name" value="PPM-type_phosphatase-like_dom"/>
</dbReference>
<accession>A0A0P1M364</accession>
<dbReference type="EMBL" id="CZVI01000019">
    <property type="protein sequence ID" value="CUS89831.1"/>
    <property type="molecule type" value="Genomic_DNA"/>
</dbReference>
<reference evidence="5 6" key="2">
    <citation type="submission" date="2015-11" db="EMBL/GenBank/DDBJ databases">
        <authorList>
            <person name="Zhang Y."/>
            <person name="Guo Z."/>
        </authorList>
    </citation>
    <scope>NUCLEOTIDE SEQUENCE [LARGE SCALE GENOMIC DNA]</scope>
    <source>
        <strain evidence="5">JGI-4</strain>
    </source>
</reference>
<keyword evidence="2" id="KW-1133">Transmembrane helix</keyword>
<accession>A0A0P1L7Y1</accession>
<keyword evidence="1" id="KW-0378">Hydrolase</keyword>
<accession>A0A0P1P2U8</accession>
<dbReference type="InterPro" id="IPR036457">
    <property type="entry name" value="PPM-type-like_dom_sf"/>
</dbReference>
<feature type="domain" description="PPM-type phosphatase" evidence="3">
    <location>
        <begin position="454"/>
        <end position="669"/>
    </location>
</feature>
<evidence type="ECO:0000313" key="4">
    <source>
        <dbReference type="EMBL" id="CUS89831.1"/>
    </source>
</evidence>
<dbReference type="PANTHER" id="PTHR43156">
    <property type="entry name" value="STAGE II SPORULATION PROTEIN E-RELATED"/>
    <property type="match status" value="1"/>
</dbReference>
<dbReference type="SUPFAM" id="SSF81606">
    <property type="entry name" value="PP2C-like"/>
    <property type="match status" value="1"/>
</dbReference>
<dbReference type="AlphaFoldDB" id="A0A0P1MYL0"/>
<dbReference type="InterPro" id="IPR029016">
    <property type="entry name" value="GAF-like_dom_sf"/>
</dbReference>
<protein>
    <submittedName>
        <fullName evidence="5">Serine phosphatase RsbU, regulator of sigma subunit</fullName>
    </submittedName>
</protein>
<keyword evidence="7" id="KW-1185">Reference proteome</keyword>
<gene>
    <name evidence="5" type="ORF">JGI4_00229</name>
    <name evidence="4" type="ORF">JGI8_01352</name>
</gene>
<dbReference type="Proteomes" id="UP000182200">
    <property type="component" value="Unassembled WGS sequence"/>
</dbReference>
<reference evidence="4 7" key="1">
    <citation type="submission" date="2015-11" db="EMBL/GenBank/DDBJ databases">
        <authorList>
            <person name="Varghese N."/>
        </authorList>
    </citation>
    <scope>NUCLEOTIDE SEQUENCE [LARGE SCALE GENOMIC DNA]</scope>
    <source>
        <strain evidence="4 7">JGI-8</strain>
    </source>
</reference>
<accession>A0A0P1NUZ3</accession>
<accession>A0A0P1LEQ1</accession>
<dbReference type="InterPro" id="IPR052016">
    <property type="entry name" value="Bact_Sigma-Reg"/>
</dbReference>
<feature type="transmembrane region" description="Helical" evidence="2">
    <location>
        <begin position="45"/>
        <end position="63"/>
    </location>
</feature>
<evidence type="ECO:0000256" key="1">
    <source>
        <dbReference type="ARBA" id="ARBA00022801"/>
    </source>
</evidence>
<feature type="transmembrane region" description="Helical" evidence="2">
    <location>
        <begin position="204"/>
        <end position="224"/>
    </location>
</feature>
<feature type="transmembrane region" description="Helical" evidence="2">
    <location>
        <begin position="148"/>
        <end position="165"/>
    </location>
</feature>
<accession>A0A0P1LIG6</accession>
<dbReference type="Proteomes" id="UP000182011">
    <property type="component" value="Unassembled WGS sequence"/>
</dbReference>
<dbReference type="SMART" id="SM00331">
    <property type="entry name" value="PP2C_SIG"/>
    <property type="match status" value="1"/>
</dbReference>